<feature type="region of interest" description="Disordered" evidence="1">
    <location>
        <begin position="209"/>
        <end position="231"/>
    </location>
</feature>
<dbReference type="eggNOG" id="KOG1192">
    <property type="taxonomic scope" value="Eukaryota"/>
</dbReference>
<dbReference type="Gene3D" id="3.40.50.2000">
    <property type="entry name" value="Glycogen Phosphorylase B"/>
    <property type="match status" value="1"/>
</dbReference>
<dbReference type="Gramene" id="OGLUM12G12340.1">
    <property type="protein sequence ID" value="OGLUM12G12340.1"/>
    <property type="gene ID" value="OGLUM12G12340"/>
</dbReference>
<sequence>MWVYPFFLLPLSLSLFGDGGGVAAACGREPSALVASHPTGAAAAARLRGHGGVRCTVAVTRFVVGSTKTCLGSSSGHVVVFSDGCDEGGPADLGGHRGPYFERLEEVGSVALDELVWEEAEQGRPTTLNPSDEIPSDVPCSRRGGEASPSVDMGAPAGATFLTQTCAVDMVYTHARSGENRGEGDATATARRPVAEQVVVSARWLSRRSRPTMRSGRKKRRPRRCRRGGHRTRRREGYILDSCYFEGSQYGLISLVFSWQICWAWPINMVKARSEESCQAGAEIKRCPEEDTGHGCQLPTDGLDQRLVREKIFWAQAATAGSRPHGVDVEQERQVHRARRAAAPRCPNPMSDHHSVFLFIRSCMPQTRRLRLFLLSDPDNVKRVYRTSSTSGLYRSRRRSSPRASAPITRVVTALAH</sequence>
<keyword evidence="2" id="KW-0732">Signal</keyword>
<proteinExistence type="predicted"/>
<accession>A0A0E0BSB1</accession>
<evidence type="ECO:0000313" key="3">
    <source>
        <dbReference type="EnsemblPlants" id="OGLUM12G12340.1"/>
    </source>
</evidence>
<organism evidence="3">
    <name type="scientific">Oryza glumipatula</name>
    <dbReference type="NCBI Taxonomy" id="40148"/>
    <lineage>
        <taxon>Eukaryota</taxon>
        <taxon>Viridiplantae</taxon>
        <taxon>Streptophyta</taxon>
        <taxon>Embryophyta</taxon>
        <taxon>Tracheophyta</taxon>
        <taxon>Spermatophyta</taxon>
        <taxon>Magnoliopsida</taxon>
        <taxon>Liliopsida</taxon>
        <taxon>Poales</taxon>
        <taxon>Poaceae</taxon>
        <taxon>BOP clade</taxon>
        <taxon>Oryzoideae</taxon>
        <taxon>Oryzeae</taxon>
        <taxon>Oryzinae</taxon>
        <taxon>Oryza</taxon>
    </lineage>
</organism>
<dbReference type="EnsemblPlants" id="OGLUM12G12340.1">
    <property type="protein sequence ID" value="OGLUM12G12340.1"/>
    <property type="gene ID" value="OGLUM12G12340"/>
</dbReference>
<dbReference type="AlphaFoldDB" id="A0A0E0BSB1"/>
<evidence type="ECO:0000256" key="2">
    <source>
        <dbReference type="SAM" id="SignalP"/>
    </source>
</evidence>
<keyword evidence="4" id="KW-1185">Reference proteome</keyword>
<feature type="region of interest" description="Disordered" evidence="1">
    <location>
        <begin position="121"/>
        <end position="155"/>
    </location>
</feature>
<feature type="chain" id="PRO_5002355018" evidence="2">
    <location>
        <begin position="24"/>
        <end position="417"/>
    </location>
</feature>
<protein>
    <submittedName>
        <fullName evidence="3">Uncharacterized protein</fullName>
    </submittedName>
</protein>
<reference evidence="3" key="2">
    <citation type="submission" date="2018-05" db="EMBL/GenBank/DDBJ databases">
        <title>OgluRS3 (Oryza glumaepatula Reference Sequence Version 3).</title>
        <authorList>
            <person name="Zhang J."/>
            <person name="Kudrna D."/>
            <person name="Lee S."/>
            <person name="Talag J."/>
            <person name="Welchert J."/>
            <person name="Wing R.A."/>
        </authorList>
    </citation>
    <scope>NUCLEOTIDE SEQUENCE [LARGE SCALE GENOMIC DNA]</scope>
</reference>
<evidence type="ECO:0000256" key="1">
    <source>
        <dbReference type="SAM" id="MobiDB-lite"/>
    </source>
</evidence>
<dbReference type="HOGENOM" id="CLU_054656_0_0_1"/>
<reference evidence="3" key="1">
    <citation type="submission" date="2015-04" db="UniProtKB">
        <authorList>
            <consortium name="EnsemblPlants"/>
        </authorList>
    </citation>
    <scope>IDENTIFICATION</scope>
</reference>
<dbReference type="Proteomes" id="UP000026961">
    <property type="component" value="Chromosome 12"/>
</dbReference>
<name>A0A0E0BSB1_9ORYZ</name>
<evidence type="ECO:0000313" key="4">
    <source>
        <dbReference type="Proteomes" id="UP000026961"/>
    </source>
</evidence>
<feature type="signal peptide" evidence="2">
    <location>
        <begin position="1"/>
        <end position="23"/>
    </location>
</feature>